<evidence type="ECO:0000256" key="2">
    <source>
        <dbReference type="ARBA" id="ARBA00022679"/>
    </source>
</evidence>
<evidence type="ECO:0000313" key="11">
    <source>
        <dbReference type="Proteomes" id="UP001171945"/>
    </source>
</evidence>
<dbReference type="SUPFAM" id="SSF53448">
    <property type="entry name" value="Nucleotide-diphospho-sugar transferases"/>
    <property type="match status" value="1"/>
</dbReference>
<comment type="domain">
    <text evidence="8">The N-terminal domain determines nucleotide recognition and specific binding, while the C-terminal domain determines the specific binding to the target protein.</text>
</comment>
<feature type="domain" description="MobA-like NTP transferase" evidence="9">
    <location>
        <begin position="8"/>
        <end position="166"/>
    </location>
</feature>
<dbReference type="Gene3D" id="3.90.550.10">
    <property type="entry name" value="Spore Coat Polysaccharide Biosynthesis Protein SpsA, Chain A"/>
    <property type="match status" value="1"/>
</dbReference>
<comment type="subunit">
    <text evidence="8">Monomer.</text>
</comment>
<dbReference type="CDD" id="cd02503">
    <property type="entry name" value="MobA"/>
    <property type="match status" value="1"/>
</dbReference>
<feature type="binding site" evidence="8">
    <location>
        <position position="71"/>
    </location>
    <ligand>
        <name>GTP</name>
        <dbReference type="ChEBI" id="CHEBI:37565"/>
    </ligand>
</feature>
<feature type="binding site" evidence="8">
    <location>
        <position position="101"/>
    </location>
    <ligand>
        <name>GTP</name>
        <dbReference type="ChEBI" id="CHEBI:37565"/>
    </ligand>
</feature>
<dbReference type="InterPro" id="IPR013482">
    <property type="entry name" value="Molybde_CF_guanTrfase"/>
</dbReference>
<evidence type="ECO:0000256" key="7">
    <source>
        <dbReference type="ARBA" id="ARBA00023150"/>
    </source>
</evidence>
<comment type="function">
    <text evidence="8">Transfers a GMP moiety from GTP to Mo-molybdopterin (Mo-MPT) cofactor (Moco or molybdenum cofactor) to form Mo-molybdopterin guanine dinucleotide (Mo-MGD) cofactor.</text>
</comment>
<comment type="caution">
    <text evidence="8">Lacks conserved residue(s) required for the propagation of feature annotation.</text>
</comment>
<keyword evidence="11" id="KW-1185">Reference proteome</keyword>
<comment type="caution">
    <text evidence="10">The sequence shown here is derived from an EMBL/GenBank/DDBJ whole genome shotgun (WGS) entry which is preliminary data.</text>
</comment>
<accession>A0ABT7VQL7</accession>
<proteinExistence type="inferred from homology"/>
<keyword evidence="7 8" id="KW-0501">Molybdenum cofactor biosynthesis</keyword>
<keyword evidence="1 8" id="KW-0963">Cytoplasm</keyword>
<evidence type="ECO:0000259" key="9">
    <source>
        <dbReference type="Pfam" id="PF12804"/>
    </source>
</evidence>
<feature type="binding site" evidence="8">
    <location>
        <position position="24"/>
    </location>
    <ligand>
        <name>GTP</name>
        <dbReference type="ChEBI" id="CHEBI:37565"/>
    </ligand>
</feature>
<dbReference type="InterPro" id="IPR025877">
    <property type="entry name" value="MobA-like_NTP_Trfase"/>
</dbReference>
<protein>
    <recommendedName>
        <fullName evidence="8">Molybdenum cofactor guanylyltransferase</fullName>
        <shortName evidence="8">MoCo guanylyltransferase</shortName>
        <ecNumber evidence="8">2.7.7.77</ecNumber>
    </recommendedName>
    <alternativeName>
        <fullName evidence="8">GTP:molybdopterin guanylyltransferase</fullName>
    </alternativeName>
    <alternativeName>
        <fullName evidence="8">Mo-MPT guanylyltransferase</fullName>
    </alternativeName>
    <alternativeName>
        <fullName evidence="8">Molybdopterin guanylyltransferase</fullName>
    </alternativeName>
    <alternativeName>
        <fullName evidence="8">Molybdopterin-guanine dinucleotide synthase</fullName>
        <shortName evidence="8">MGD synthase</shortName>
    </alternativeName>
</protein>
<keyword evidence="3 8" id="KW-0479">Metal-binding</keyword>
<reference evidence="10" key="1">
    <citation type="submission" date="2023-06" db="EMBL/GenBank/DDBJ databases">
        <title>Uncultivated large filamentous bacteria from sulfidic sediments reveal new species and different genomic features in energy metabolism and defense.</title>
        <authorList>
            <person name="Fonseca A."/>
        </authorList>
    </citation>
    <scope>NUCLEOTIDE SEQUENCE</scope>
    <source>
        <strain evidence="10">HSG4</strain>
    </source>
</reference>
<dbReference type="EMBL" id="JAUCGM010000006">
    <property type="protein sequence ID" value="MDM8561813.1"/>
    <property type="molecule type" value="Genomic_DNA"/>
</dbReference>
<feature type="binding site" evidence="8">
    <location>
        <begin position="11"/>
        <end position="13"/>
    </location>
    <ligand>
        <name>GTP</name>
        <dbReference type="ChEBI" id="CHEBI:37565"/>
    </ligand>
</feature>
<dbReference type="EC" id="2.7.7.77" evidence="8"/>
<evidence type="ECO:0000256" key="3">
    <source>
        <dbReference type="ARBA" id="ARBA00022723"/>
    </source>
</evidence>
<dbReference type="PANTHER" id="PTHR19136:SF81">
    <property type="entry name" value="MOLYBDENUM COFACTOR GUANYLYLTRANSFERASE"/>
    <property type="match status" value="1"/>
</dbReference>
<evidence type="ECO:0000256" key="8">
    <source>
        <dbReference type="HAMAP-Rule" id="MF_00316"/>
    </source>
</evidence>
<gene>
    <name evidence="8 10" type="primary">mobA</name>
    <name evidence="10" type="ORF">QUF54_00485</name>
</gene>
<keyword evidence="6 8" id="KW-0342">GTP-binding</keyword>
<keyword evidence="2 8" id="KW-0808">Transferase</keyword>
<dbReference type="InterPro" id="IPR029044">
    <property type="entry name" value="Nucleotide-diphossugar_trans"/>
</dbReference>
<name>A0ABT7VQL7_9GAMM</name>
<evidence type="ECO:0000256" key="4">
    <source>
        <dbReference type="ARBA" id="ARBA00022741"/>
    </source>
</evidence>
<evidence type="ECO:0000256" key="6">
    <source>
        <dbReference type="ARBA" id="ARBA00023134"/>
    </source>
</evidence>
<comment type="similarity">
    <text evidence="8">Belongs to the MobA family.</text>
</comment>
<comment type="subcellular location">
    <subcellularLocation>
        <location evidence="8">Cytoplasm</location>
    </subcellularLocation>
</comment>
<evidence type="ECO:0000256" key="5">
    <source>
        <dbReference type="ARBA" id="ARBA00022842"/>
    </source>
</evidence>
<evidence type="ECO:0000256" key="1">
    <source>
        <dbReference type="ARBA" id="ARBA00022490"/>
    </source>
</evidence>
<dbReference type="Proteomes" id="UP001171945">
    <property type="component" value="Unassembled WGS sequence"/>
</dbReference>
<dbReference type="HAMAP" id="MF_00316">
    <property type="entry name" value="MobA"/>
    <property type="match status" value="1"/>
</dbReference>
<keyword evidence="4 8" id="KW-0547">Nucleotide-binding</keyword>
<keyword evidence="5 8" id="KW-0460">Magnesium</keyword>
<evidence type="ECO:0000313" key="10">
    <source>
        <dbReference type="EMBL" id="MDM8561813.1"/>
    </source>
</evidence>
<organism evidence="10 11">
    <name type="scientific">Candidatus Marithioploca araucensis</name>
    <dbReference type="NCBI Taxonomy" id="70273"/>
    <lineage>
        <taxon>Bacteria</taxon>
        <taxon>Pseudomonadati</taxon>
        <taxon>Pseudomonadota</taxon>
        <taxon>Gammaproteobacteria</taxon>
        <taxon>Thiotrichales</taxon>
        <taxon>Thiotrichaceae</taxon>
        <taxon>Candidatus Marithioploca</taxon>
    </lineage>
</organism>
<comment type="cofactor">
    <cofactor evidence="8">
        <name>Mg(2+)</name>
        <dbReference type="ChEBI" id="CHEBI:18420"/>
    </cofactor>
</comment>
<sequence>MNKTHITGVILAGGRATRMGGRDKGLVKLNSKYMIEHVITALRPQVGQLLISANRNLEQYAQLSDCPVLADTFGHYDGPLAGMATALANAQTDYVLFAPCDSPFISSQLAERLYTRLIQTNADASVADDGSRIHPVFSLLKRSLLADLMAFLKTEERSIRRFLAQLPLLTKADFSDNAETFLNINTFEERDNCEYALKKESL</sequence>
<dbReference type="NCBIfam" id="TIGR02665">
    <property type="entry name" value="molyb_mobA"/>
    <property type="match status" value="1"/>
</dbReference>
<dbReference type="Pfam" id="PF12804">
    <property type="entry name" value="NTP_transf_3"/>
    <property type="match status" value="1"/>
</dbReference>
<keyword evidence="10" id="KW-0548">Nucleotidyltransferase</keyword>
<dbReference type="PANTHER" id="PTHR19136">
    <property type="entry name" value="MOLYBDENUM COFACTOR GUANYLYLTRANSFERASE"/>
    <property type="match status" value="1"/>
</dbReference>
<feature type="binding site" evidence="8">
    <location>
        <position position="101"/>
    </location>
    <ligand>
        <name>Mg(2+)</name>
        <dbReference type="ChEBI" id="CHEBI:18420"/>
    </ligand>
</feature>
<comment type="catalytic activity">
    <reaction evidence="8">
        <text>Mo-molybdopterin + GTP + H(+) = Mo-molybdopterin guanine dinucleotide + diphosphate</text>
        <dbReference type="Rhea" id="RHEA:34243"/>
        <dbReference type="ChEBI" id="CHEBI:15378"/>
        <dbReference type="ChEBI" id="CHEBI:33019"/>
        <dbReference type="ChEBI" id="CHEBI:37565"/>
        <dbReference type="ChEBI" id="CHEBI:71302"/>
        <dbReference type="ChEBI" id="CHEBI:71310"/>
        <dbReference type="EC" id="2.7.7.77"/>
    </reaction>
</comment>
<dbReference type="GO" id="GO:0061603">
    <property type="term" value="F:molybdenum cofactor guanylyltransferase activity"/>
    <property type="evidence" value="ECO:0007669"/>
    <property type="project" value="UniProtKB-EC"/>
</dbReference>